<evidence type="ECO:0000313" key="2">
    <source>
        <dbReference type="EMBL" id="KAL0630573.1"/>
    </source>
</evidence>
<dbReference type="Proteomes" id="UP001447188">
    <property type="component" value="Unassembled WGS sequence"/>
</dbReference>
<comment type="caution">
    <text evidence="2">The sequence shown here is derived from an EMBL/GenBank/DDBJ whole genome shotgun (WGS) entry which is preliminary data.</text>
</comment>
<dbReference type="EMBL" id="JBBBZM010000498">
    <property type="protein sequence ID" value="KAL0630573.1"/>
    <property type="molecule type" value="Genomic_DNA"/>
</dbReference>
<sequence length="108" mass="12120">KSGSHTRAFKIEQTDANTSLTSGQRPQQCLLLPHSSYLAFEDREVEEAAEEDTAEKRCADVPSWTAGTVEISVTDVQIAEDRRRNQLRVPKQFSRLSKAFSHPPPPQL</sequence>
<evidence type="ECO:0000256" key="1">
    <source>
        <dbReference type="SAM" id="MobiDB-lite"/>
    </source>
</evidence>
<feature type="compositionally biased region" description="Polar residues" evidence="1">
    <location>
        <begin position="14"/>
        <end position="25"/>
    </location>
</feature>
<protein>
    <submittedName>
        <fullName evidence="2">Uncharacterized protein</fullName>
    </submittedName>
</protein>
<organism evidence="2 3">
    <name type="scientific">Discina gigas</name>
    <dbReference type="NCBI Taxonomy" id="1032678"/>
    <lineage>
        <taxon>Eukaryota</taxon>
        <taxon>Fungi</taxon>
        <taxon>Dikarya</taxon>
        <taxon>Ascomycota</taxon>
        <taxon>Pezizomycotina</taxon>
        <taxon>Pezizomycetes</taxon>
        <taxon>Pezizales</taxon>
        <taxon>Discinaceae</taxon>
        <taxon>Discina</taxon>
    </lineage>
</organism>
<reference evidence="2 3" key="1">
    <citation type="submission" date="2024-02" db="EMBL/GenBank/DDBJ databases">
        <title>Discinaceae phylogenomics.</title>
        <authorList>
            <person name="Dirks A.C."/>
            <person name="James T.Y."/>
        </authorList>
    </citation>
    <scope>NUCLEOTIDE SEQUENCE [LARGE SCALE GENOMIC DNA]</scope>
    <source>
        <strain evidence="2 3">ACD0624</strain>
    </source>
</reference>
<evidence type="ECO:0000313" key="3">
    <source>
        <dbReference type="Proteomes" id="UP001447188"/>
    </source>
</evidence>
<proteinExistence type="predicted"/>
<feature type="region of interest" description="Disordered" evidence="1">
    <location>
        <begin position="1"/>
        <end position="25"/>
    </location>
</feature>
<accession>A0ABR3G3Y8</accession>
<feature type="non-terminal residue" evidence="2">
    <location>
        <position position="1"/>
    </location>
</feature>
<keyword evidence="3" id="KW-1185">Reference proteome</keyword>
<gene>
    <name evidence="2" type="ORF">Q9L58_010580</name>
</gene>
<name>A0ABR3G3Y8_9PEZI</name>